<feature type="compositionally biased region" description="Low complexity" evidence="1">
    <location>
        <begin position="466"/>
        <end position="482"/>
    </location>
</feature>
<keyword evidence="2" id="KW-1133">Transmembrane helix</keyword>
<dbReference type="RefSeq" id="WP_345206304.1">
    <property type="nucleotide sequence ID" value="NZ_BAABGM010000015.1"/>
</dbReference>
<evidence type="ECO:0000313" key="5">
    <source>
        <dbReference type="Proteomes" id="UP001500945"/>
    </source>
</evidence>
<comment type="caution">
    <text evidence="4">The sequence shown here is derived from an EMBL/GenBank/DDBJ whole genome shotgun (WGS) entry which is preliminary data.</text>
</comment>
<sequence>MSTPTTARGALLRRAGTLLAAVALVAVPAATAVAAPTDPTSSTATPTTSASPSPSADASSPTTTPSAGTTSTTTTDPAPSTTTPTEPTVPQGQPTPDAVARLSSSALLAAAGTRAPQTAAAADFVARTLAAGGDHYVYPGGTWFDGGNTIDGIIALAASGSGATQLGESLAYLGDNLASYTGSAGEAYAGPTAKALLGVVVAGGDPTAFAGRDLVAALTVLETADGRFSDDSTYGDYSNTIGQSLAVLALVRAGVTPSSASVDLLLAQQCADGGFRGDIGASGCTSDPDATAFAAQALVAVGEDAAAGDALDWLAAAQAGDGSLESADGAANANTTGVAAQAFAAGGRDAQLADAQAFLVSLQYGCTAPAALRGGLAFSTATRSTTAVADSDLRATPQGTLGFAGQSLLSVQASEEAASGTTPMDCATSTSEPTRTDGATSTSEPTSTGSATSGAGMEADGEDDTGSGASEADAGAASSTGSLAQTGSDLLLPVGLGLVLVLVGAVAIAATRRRGVHT</sequence>
<feature type="compositionally biased region" description="Low complexity" evidence="1">
    <location>
        <begin position="34"/>
        <end position="90"/>
    </location>
</feature>
<dbReference type="Gene3D" id="1.50.10.20">
    <property type="match status" value="1"/>
</dbReference>
<keyword evidence="3" id="KW-0732">Signal</keyword>
<protein>
    <recommendedName>
        <fullName evidence="6">LPXTG-motif cell wall-anchored protein</fullName>
    </recommendedName>
</protein>
<dbReference type="InterPro" id="IPR006311">
    <property type="entry name" value="TAT_signal"/>
</dbReference>
<name>A0ABP8KK62_9MICO</name>
<organism evidence="4 5">
    <name type="scientific">Fodinibacter luteus</name>
    <dbReference type="NCBI Taxonomy" id="552064"/>
    <lineage>
        <taxon>Bacteria</taxon>
        <taxon>Bacillati</taxon>
        <taxon>Actinomycetota</taxon>
        <taxon>Actinomycetes</taxon>
        <taxon>Micrococcales</taxon>
        <taxon>Intrasporangiaceae</taxon>
        <taxon>Fodinibacter (ex Wang et al. 2009)</taxon>
    </lineage>
</organism>
<evidence type="ECO:0000256" key="2">
    <source>
        <dbReference type="SAM" id="Phobius"/>
    </source>
</evidence>
<gene>
    <name evidence="4" type="ORF">GCM10023168_24460</name>
</gene>
<feature type="transmembrane region" description="Helical" evidence="2">
    <location>
        <begin position="490"/>
        <end position="510"/>
    </location>
</feature>
<keyword evidence="2" id="KW-0472">Membrane</keyword>
<evidence type="ECO:0000313" key="4">
    <source>
        <dbReference type="EMBL" id="GAA4407887.1"/>
    </source>
</evidence>
<dbReference type="SUPFAM" id="SSF48239">
    <property type="entry name" value="Terpenoid cyclases/Protein prenyltransferases"/>
    <property type="match status" value="1"/>
</dbReference>
<feature type="compositionally biased region" description="Polar residues" evidence="1">
    <location>
        <begin position="414"/>
        <end position="453"/>
    </location>
</feature>
<feature type="signal peptide" evidence="3">
    <location>
        <begin position="1"/>
        <end position="34"/>
    </location>
</feature>
<accession>A0ABP8KK62</accession>
<dbReference type="Proteomes" id="UP001500945">
    <property type="component" value="Unassembled WGS sequence"/>
</dbReference>
<feature type="region of interest" description="Disordered" evidence="1">
    <location>
        <begin position="34"/>
        <end position="97"/>
    </location>
</feature>
<proteinExistence type="predicted"/>
<reference evidence="5" key="1">
    <citation type="journal article" date="2019" name="Int. J. Syst. Evol. Microbiol.">
        <title>The Global Catalogue of Microorganisms (GCM) 10K type strain sequencing project: providing services to taxonomists for standard genome sequencing and annotation.</title>
        <authorList>
            <consortium name="The Broad Institute Genomics Platform"/>
            <consortium name="The Broad Institute Genome Sequencing Center for Infectious Disease"/>
            <person name="Wu L."/>
            <person name="Ma J."/>
        </authorList>
    </citation>
    <scope>NUCLEOTIDE SEQUENCE [LARGE SCALE GENOMIC DNA]</scope>
    <source>
        <strain evidence="5">JCM 17809</strain>
    </source>
</reference>
<keyword evidence="2" id="KW-0812">Transmembrane</keyword>
<feature type="chain" id="PRO_5047520265" description="LPXTG-motif cell wall-anchored protein" evidence="3">
    <location>
        <begin position="35"/>
        <end position="518"/>
    </location>
</feature>
<dbReference type="InterPro" id="IPR008930">
    <property type="entry name" value="Terpenoid_cyclase/PrenylTrfase"/>
</dbReference>
<feature type="region of interest" description="Disordered" evidence="1">
    <location>
        <begin position="414"/>
        <end position="482"/>
    </location>
</feature>
<evidence type="ECO:0000256" key="1">
    <source>
        <dbReference type="SAM" id="MobiDB-lite"/>
    </source>
</evidence>
<keyword evidence="5" id="KW-1185">Reference proteome</keyword>
<evidence type="ECO:0008006" key="6">
    <source>
        <dbReference type="Google" id="ProtNLM"/>
    </source>
</evidence>
<dbReference type="PROSITE" id="PS51318">
    <property type="entry name" value="TAT"/>
    <property type="match status" value="1"/>
</dbReference>
<evidence type="ECO:0000256" key="3">
    <source>
        <dbReference type="SAM" id="SignalP"/>
    </source>
</evidence>
<dbReference type="CDD" id="cd00688">
    <property type="entry name" value="ISOPREN_C2_like"/>
    <property type="match status" value="1"/>
</dbReference>
<dbReference type="EMBL" id="BAABGM010000015">
    <property type="protein sequence ID" value="GAA4407887.1"/>
    <property type="molecule type" value="Genomic_DNA"/>
</dbReference>